<protein>
    <submittedName>
        <fullName evidence="1">Crossover junction endodeoxyribonuclease RusA</fullName>
    </submittedName>
</protein>
<feature type="non-terminal residue" evidence="1">
    <location>
        <position position="39"/>
    </location>
</feature>
<dbReference type="AlphaFoldDB" id="W1YM96"/>
<accession>W1YM96</accession>
<organism evidence="1">
    <name type="scientific">human gut metagenome</name>
    <dbReference type="NCBI Taxonomy" id="408170"/>
    <lineage>
        <taxon>unclassified sequences</taxon>
        <taxon>metagenomes</taxon>
        <taxon>organismal metagenomes</taxon>
    </lineage>
</organism>
<gene>
    <name evidence="1" type="ORF">Q604_UNBC03186G0001</name>
</gene>
<sequence>MAKVWRYTIKLPPMGTPRPRTRRLDDGRTITYYDQSYSD</sequence>
<comment type="caution">
    <text evidence="1">The sequence shown here is derived from an EMBL/GenBank/DDBJ whole genome shotgun (WGS) entry which is preliminary data.</text>
</comment>
<evidence type="ECO:0000313" key="1">
    <source>
        <dbReference type="EMBL" id="ETJ42830.1"/>
    </source>
</evidence>
<name>W1YM96_9ZZZZ</name>
<dbReference type="EMBL" id="AZMM01003186">
    <property type="protein sequence ID" value="ETJ42830.1"/>
    <property type="molecule type" value="Genomic_DNA"/>
</dbReference>
<proteinExistence type="predicted"/>
<reference evidence="1" key="1">
    <citation type="submission" date="2013-12" db="EMBL/GenBank/DDBJ databases">
        <title>A Varibaculum cambriense genome reconstructed from a premature infant gut community with otherwise low bacterial novelty that shifts toward anaerobic metabolism during the third week of life.</title>
        <authorList>
            <person name="Brown C.T."/>
            <person name="Sharon I."/>
            <person name="Thomas B.C."/>
            <person name="Castelle C.J."/>
            <person name="Morowitz M.J."/>
            <person name="Banfield J.F."/>
        </authorList>
    </citation>
    <scope>NUCLEOTIDE SEQUENCE</scope>
</reference>